<dbReference type="EMBL" id="CALYLO010000001">
    <property type="protein sequence ID" value="CAH8243622.1"/>
    <property type="molecule type" value="Genomic_DNA"/>
</dbReference>
<evidence type="ECO:0000313" key="3">
    <source>
        <dbReference type="Proteomes" id="UP001154322"/>
    </source>
</evidence>
<accession>A0ABM9FWT7</accession>
<sequence>MDVSKLFKVIDGKVCISSAGIKTVLGIHRNTLQNYVKQGLEREQIGWYQLLSVIQFMAEKKGASAGDGEESLAQMKLRYEALLKKEQSEAATLKNEVERGEYIRRTDAVGDMQRFFVTLRRSLTGVSRKIATEVAPYVTPEQARQIEQNIADVVHGVLLQMSVRGVYDAKKASK</sequence>
<name>A0ABM9FWT7_9BACL</name>
<proteinExistence type="predicted"/>
<dbReference type="RefSeq" id="WP_261944608.1">
    <property type="nucleotide sequence ID" value="NZ_CALYLO010000001.1"/>
</dbReference>
<dbReference type="EMBL" id="CALYLO010000007">
    <property type="protein sequence ID" value="CAH8247469.1"/>
    <property type="molecule type" value="Genomic_DNA"/>
</dbReference>
<comment type="caution">
    <text evidence="1">The sequence shown here is derived from an EMBL/GenBank/DDBJ whole genome shotgun (WGS) entry which is preliminary data.</text>
</comment>
<evidence type="ECO:0000313" key="2">
    <source>
        <dbReference type="EMBL" id="CAH8247469.1"/>
    </source>
</evidence>
<protein>
    <submittedName>
        <fullName evidence="1">Uncharacterized protein</fullName>
    </submittedName>
</protein>
<organism evidence="1 3">
    <name type="scientific">Paenibacillus melissococcoides</name>
    <dbReference type="NCBI Taxonomy" id="2912268"/>
    <lineage>
        <taxon>Bacteria</taxon>
        <taxon>Bacillati</taxon>
        <taxon>Bacillota</taxon>
        <taxon>Bacilli</taxon>
        <taxon>Bacillales</taxon>
        <taxon>Paenibacillaceae</taxon>
        <taxon>Paenibacillus</taxon>
    </lineage>
</organism>
<dbReference type="Proteomes" id="UP001154322">
    <property type="component" value="Unassembled WGS sequence"/>
</dbReference>
<reference evidence="1" key="1">
    <citation type="submission" date="2022-06" db="EMBL/GenBank/DDBJ databases">
        <authorList>
            <person name="Dietemann V."/>
            <person name="Ory F."/>
            <person name="Dainat B."/>
            <person name="Oberhansli S."/>
        </authorList>
    </citation>
    <scope>NUCLEOTIDE SEQUENCE</scope>
    <source>
        <strain evidence="1">Ena-SAMPLE-TAB-26-04-2022-14:26:32:270-5432</strain>
    </source>
</reference>
<evidence type="ECO:0000313" key="1">
    <source>
        <dbReference type="EMBL" id="CAH8243622.1"/>
    </source>
</evidence>
<keyword evidence="3" id="KW-1185">Reference proteome</keyword>
<gene>
    <name evidence="1" type="ORF">WJ0W_000862</name>
    <name evidence="2" type="ORF">WJ0W_004703</name>
</gene>